<evidence type="ECO:0000256" key="3">
    <source>
        <dbReference type="ARBA" id="ARBA00022636"/>
    </source>
</evidence>
<dbReference type="InterPro" id="IPR035919">
    <property type="entry name" value="EAL_sf"/>
</dbReference>
<keyword evidence="5" id="KW-0472">Membrane</keyword>
<dbReference type="SUPFAM" id="SSF141868">
    <property type="entry name" value="EAL domain-like"/>
    <property type="match status" value="1"/>
</dbReference>
<dbReference type="InterPro" id="IPR006189">
    <property type="entry name" value="CHASE_dom"/>
</dbReference>
<dbReference type="PANTHER" id="PTHR44757:SF2">
    <property type="entry name" value="BIOFILM ARCHITECTURE MAINTENANCE PROTEIN MBAA"/>
    <property type="match status" value="1"/>
</dbReference>
<dbReference type="Pfam" id="PF08447">
    <property type="entry name" value="PAS_3"/>
    <property type="match status" value="1"/>
</dbReference>
<comment type="catalytic activity">
    <reaction evidence="4">
        <text>3',3'-c-di-GMP + H2O = 5'-phosphoguanylyl(3'-&gt;5')guanosine + H(+)</text>
        <dbReference type="Rhea" id="RHEA:24902"/>
        <dbReference type="ChEBI" id="CHEBI:15377"/>
        <dbReference type="ChEBI" id="CHEBI:15378"/>
        <dbReference type="ChEBI" id="CHEBI:58754"/>
        <dbReference type="ChEBI" id="CHEBI:58805"/>
        <dbReference type="EC" id="3.1.4.52"/>
    </reaction>
    <physiologicalReaction direction="left-to-right" evidence="4">
        <dbReference type="Rhea" id="RHEA:24903"/>
    </physiologicalReaction>
</comment>
<comment type="cofactor">
    <cofactor evidence="1">
        <name>Mg(2+)</name>
        <dbReference type="ChEBI" id="CHEBI:18420"/>
    </cofactor>
</comment>
<dbReference type="Gene3D" id="3.30.70.270">
    <property type="match status" value="1"/>
</dbReference>
<feature type="transmembrane region" description="Helical" evidence="5">
    <location>
        <begin position="44"/>
        <end position="63"/>
    </location>
</feature>
<keyword evidence="12" id="KW-1185">Reference proteome</keyword>
<dbReference type="InterPro" id="IPR029787">
    <property type="entry name" value="Nucleotide_cyclase"/>
</dbReference>
<dbReference type="CDD" id="cd01948">
    <property type="entry name" value="EAL"/>
    <property type="match status" value="1"/>
</dbReference>
<dbReference type="SMART" id="SM00091">
    <property type="entry name" value="PAS"/>
    <property type="match status" value="2"/>
</dbReference>
<evidence type="ECO:0000259" key="7">
    <source>
        <dbReference type="PROSITE" id="PS50113"/>
    </source>
</evidence>
<dbReference type="PROSITE" id="PS50883">
    <property type="entry name" value="EAL"/>
    <property type="match status" value="1"/>
</dbReference>
<dbReference type="AlphaFoldDB" id="A0A5C9A219"/>
<dbReference type="PROSITE" id="PS50112">
    <property type="entry name" value="PAS"/>
    <property type="match status" value="1"/>
</dbReference>
<keyword evidence="5" id="KW-0812">Transmembrane</keyword>
<name>A0A5C9A219_9GAMM</name>
<feature type="domain" description="GGDEF" evidence="10">
    <location>
        <begin position="626"/>
        <end position="758"/>
    </location>
</feature>
<keyword evidence="3" id="KW-0973">c-di-GMP</keyword>
<dbReference type="InterPro" id="IPR052155">
    <property type="entry name" value="Biofilm_reg_signaling"/>
</dbReference>
<dbReference type="Pfam" id="PF13426">
    <property type="entry name" value="PAS_9"/>
    <property type="match status" value="1"/>
</dbReference>
<dbReference type="InterPro" id="IPR001610">
    <property type="entry name" value="PAC"/>
</dbReference>
<evidence type="ECO:0000256" key="2">
    <source>
        <dbReference type="ARBA" id="ARBA00012282"/>
    </source>
</evidence>
<dbReference type="SMART" id="SM00086">
    <property type="entry name" value="PAC"/>
    <property type="match status" value="2"/>
</dbReference>
<dbReference type="RefSeq" id="WP_148062607.1">
    <property type="nucleotide sequence ID" value="NZ_VRYZ01000001.1"/>
</dbReference>
<dbReference type="InterPro" id="IPR043128">
    <property type="entry name" value="Rev_trsase/Diguanyl_cyclase"/>
</dbReference>
<proteinExistence type="predicted"/>
<dbReference type="FunFam" id="3.30.70.270:FF:000001">
    <property type="entry name" value="Diguanylate cyclase domain protein"/>
    <property type="match status" value="1"/>
</dbReference>
<sequence length="1023" mass="113431">MHAQVKPRPSAFARALSKAGLAATGDRRAGTTRKSGVRLRLPQLVGLATALGGAFASYLWISISCDLFHQEQRTRVLSITTQAARLIESRLNATLAPAETLAVIARNSNQLERHFNVVSNDLLRSNPYIEQLSLAPGGVIRMIAPHGDNEVSLGFNPLTDSEQSAEGQLAKANTGTTVAGPLDLIQGGRGIVGRIPVFRPAQQGGEQFWGFSSVTLRLPALLGLLRLDSLSDAGLDYQLWRDNPVSGEREIIAASRETLNGAPVEQSLYVPNARWQLAVMPRDGWPNPPWLAGAIALGVLFSLLAGCLGRTFVELRSYRSQLSRKVEQRTRELDGTLERYHSLITASQTGLWEYNINEGKLVCQAGYLDMLGYQCSDLPEDSQGNWLEFCRHLIHPDDIQRTDREVNSYLQGGCQGQLEVQFRMRHRQGHWVSILSRGSALRSAAGSGGVTVVAGTHIDISHLVNTTSQLKLALHVMDSTREGLLITDPEYRLVATNRAFLEISGYSEDECIGQPATMLSEGMHTPDFLHTIMQRVSEDGFWQGEIWGRRKNGETAPLWISITAVRDEHGTLSHYIGVVSDITLLKQSQAEVQRLAYFDALTGLPNRAMLQDRSEYALKLARQGKRPLAVLVLDLDNFKNINDSLGQDTGDRVLQQCASRLTESLRDQDALCRLGGDEFALLLPNTDADTAAHTARRLLERLGSSFRLLDRELAVSCSIGIAMFPNDGDTLSQLHTNADTAMYRAKQQGRNTYCFYTPEMQARCLRQLTVENALRRAMEKQQLSLNYQVQLQAQDRQLIGLEALLRWRHPELGQVPPGEFIPVAESSGLILPLSNWVLREVSRQLRAWLDEGLDVPRIAVNLSAAQFRQPDLPELVLSVLEEFAIPAHYLELELTESMAMENPDLAAQTIQRLHQAGIGVAIDDFGTGYSSMSQLKHFRISTLKIDRSFVNDLVSSSDDQAVVGTILNLARSLDLRCVAEGVETREQLDYLCELGCDRVQGFYLGRPMNAEQTRRFLAHPATH</sequence>
<dbReference type="Proteomes" id="UP000321933">
    <property type="component" value="Unassembled WGS sequence"/>
</dbReference>
<dbReference type="PROSITE" id="PS50839">
    <property type="entry name" value="CHASE"/>
    <property type="match status" value="1"/>
</dbReference>
<evidence type="ECO:0000313" key="11">
    <source>
        <dbReference type="EMBL" id="TXS94766.1"/>
    </source>
</evidence>
<evidence type="ECO:0000256" key="1">
    <source>
        <dbReference type="ARBA" id="ARBA00001946"/>
    </source>
</evidence>
<dbReference type="SMART" id="SM01079">
    <property type="entry name" value="CHASE"/>
    <property type="match status" value="1"/>
</dbReference>
<dbReference type="CDD" id="cd01949">
    <property type="entry name" value="GGDEF"/>
    <property type="match status" value="1"/>
</dbReference>
<feature type="domain" description="PAS" evidence="6">
    <location>
        <begin position="469"/>
        <end position="527"/>
    </location>
</feature>
<accession>A0A5C9A219</accession>
<dbReference type="SMART" id="SM00267">
    <property type="entry name" value="GGDEF"/>
    <property type="match status" value="1"/>
</dbReference>
<keyword evidence="5" id="KW-1133">Transmembrane helix</keyword>
<dbReference type="Pfam" id="PF03924">
    <property type="entry name" value="CHASE"/>
    <property type="match status" value="1"/>
</dbReference>
<dbReference type="InterPro" id="IPR013655">
    <property type="entry name" value="PAS_fold_3"/>
</dbReference>
<dbReference type="GO" id="GO:0071111">
    <property type="term" value="F:cyclic-guanylate-specific phosphodiesterase activity"/>
    <property type="evidence" value="ECO:0007669"/>
    <property type="project" value="UniProtKB-EC"/>
</dbReference>
<dbReference type="InterPro" id="IPR001633">
    <property type="entry name" value="EAL_dom"/>
</dbReference>
<feature type="domain" description="CHASE" evidence="8">
    <location>
        <begin position="139"/>
        <end position="278"/>
    </location>
</feature>
<dbReference type="SUPFAM" id="SSF55785">
    <property type="entry name" value="PYP-like sensor domain (PAS domain)"/>
    <property type="match status" value="2"/>
</dbReference>
<dbReference type="PANTHER" id="PTHR44757">
    <property type="entry name" value="DIGUANYLATE CYCLASE DGCP"/>
    <property type="match status" value="1"/>
</dbReference>
<organism evidence="11 12">
    <name type="scientific">Parahaliea aestuarii</name>
    <dbReference type="NCBI Taxonomy" id="1852021"/>
    <lineage>
        <taxon>Bacteria</taxon>
        <taxon>Pseudomonadati</taxon>
        <taxon>Pseudomonadota</taxon>
        <taxon>Gammaproteobacteria</taxon>
        <taxon>Cellvibrionales</taxon>
        <taxon>Halieaceae</taxon>
        <taxon>Parahaliea</taxon>
    </lineage>
</organism>
<dbReference type="SUPFAM" id="SSF55073">
    <property type="entry name" value="Nucleotide cyclase"/>
    <property type="match status" value="1"/>
</dbReference>
<dbReference type="Gene3D" id="3.20.20.450">
    <property type="entry name" value="EAL domain"/>
    <property type="match status" value="1"/>
</dbReference>
<dbReference type="EMBL" id="VRYZ01000001">
    <property type="protein sequence ID" value="TXS94766.1"/>
    <property type="molecule type" value="Genomic_DNA"/>
</dbReference>
<dbReference type="FunFam" id="3.20.20.450:FF:000001">
    <property type="entry name" value="Cyclic di-GMP phosphodiesterase yahA"/>
    <property type="match status" value="1"/>
</dbReference>
<dbReference type="Pfam" id="PF00990">
    <property type="entry name" value="GGDEF"/>
    <property type="match status" value="1"/>
</dbReference>
<evidence type="ECO:0000313" key="12">
    <source>
        <dbReference type="Proteomes" id="UP000321933"/>
    </source>
</evidence>
<evidence type="ECO:0000259" key="6">
    <source>
        <dbReference type="PROSITE" id="PS50112"/>
    </source>
</evidence>
<dbReference type="Gene3D" id="3.30.450.20">
    <property type="entry name" value="PAS domain"/>
    <property type="match status" value="2"/>
</dbReference>
<dbReference type="PROSITE" id="PS50887">
    <property type="entry name" value="GGDEF"/>
    <property type="match status" value="1"/>
</dbReference>
<evidence type="ECO:0000259" key="9">
    <source>
        <dbReference type="PROSITE" id="PS50883"/>
    </source>
</evidence>
<dbReference type="NCBIfam" id="TIGR00229">
    <property type="entry name" value="sensory_box"/>
    <property type="match status" value="1"/>
</dbReference>
<dbReference type="InterPro" id="IPR000014">
    <property type="entry name" value="PAS"/>
</dbReference>
<evidence type="ECO:0000256" key="5">
    <source>
        <dbReference type="SAM" id="Phobius"/>
    </source>
</evidence>
<dbReference type="EC" id="3.1.4.52" evidence="2"/>
<dbReference type="InterPro" id="IPR000700">
    <property type="entry name" value="PAS-assoc_C"/>
</dbReference>
<reference evidence="11 12" key="1">
    <citation type="submission" date="2019-08" db="EMBL/GenBank/DDBJ databases">
        <title>Parahaliea maris sp. nov., isolated from the surface seawater.</title>
        <authorList>
            <person name="Liu Y."/>
        </authorList>
    </citation>
    <scope>NUCLEOTIDE SEQUENCE [LARGE SCALE GENOMIC DNA]</scope>
    <source>
        <strain evidence="11 12">S2-26</strain>
    </source>
</reference>
<protein>
    <recommendedName>
        <fullName evidence="2">cyclic-guanylate-specific phosphodiesterase</fullName>
        <ecNumber evidence="2">3.1.4.52</ecNumber>
    </recommendedName>
</protein>
<comment type="caution">
    <text evidence="11">The sequence shown here is derived from an EMBL/GenBank/DDBJ whole genome shotgun (WGS) entry which is preliminary data.</text>
</comment>
<evidence type="ECO:0000259" key="8">
    <source>
        <dbReference type="PROSITE" id="PS50839"/>
    </source>
</evidence>
<dbReference type="OrthoDB" id="9804951at2"/>
<feature type="domain" description="EAL" evidence="9">
    <location>
        <begin position="767"/>
        <end position="1021"/>
    </location>
</feature>
<evidence type="ECO:0000259" key="10">
    <source>
        <dbReference type="PROSITE" id="PS50887"/>
    </source>
</evidence>
<dbReference type="InterPro" id="IPR035965">
    <property type="entry name" value="PAS-like_dom_sf"/>
</dbReference>
<dbReference type="CDD" id="cd00130">
    <property type="entry name" value="PAS"/>
    <property type="match status" value="2"/>
</dbReference>
<dbReference type="Pfam" id="PF00563">
    <property type="entry name" value="EAL"/>
    <property type="match status" value="1"/>
</dbReference>
<dbReference type="PROSITE" id="PS50113">
    <property type="entry name" value="PAC"/>
    <property type="match status" value="1"/>
</dbReference>
<feature type="domain" description="PAC" evidence="7">
    <location>
        <begin position="542"/>
        <end position="594"/>
    </location>
</feature>
<dbReference type="GO" id="GO:0071732">
    <property type="term" value="P:cellular response to nitric oxide"/>
    <property type="evidence" value="ECO:0007669"/>
    <property type="project" value="UniProtKB-ARBA"/>
</dbReference>
<evidence type="ECO:0000256" key="4">
    <source>
        <dbReference type="ARBA" id="ARBA00051114"/>
    </source>
</evidence>
<dbReference type="NCBIfam" id="TIGR00254">
    <property type="entry name" value="GGDEF"/>
    <property type="match status" value="1"/>
</dbReference>
<dbReference type="SMART" id="SM00052">
    <property type="entry name" value="EAL"/>
    <property type="match status" value="1"/>
</dbReference>
<gene>
    <name evidence="11" type="ORF">FVW59_02310</name>
</gene>
<dbReference type="InterPro" id="IPR000160">
    <property type="entry name" value="GGDEF_dom"/>
</dbReference>